<dbReference type="Proteomes" id="UP001295684">
    <property type="component" value="Unassembled WGS sequence"/>
</dbReference>
<dbReference type="AlphaFoldDB" id="A0AAD2D8D6"/>
<dbReference type="EMBL" id="CAMPGE010027539">
    <property type="protein sequence ID" value="CAI2385159.1"/>
    <property type="molecule type" value="Genomic_DNA"/>
</dbReference>
<accession>A0AAD2D8D6</accession>
<protein>
    <submittedName>
        <fullName evidence="2">Uncharacterized protein</fullName>
    </submittedName>
</protein>
<feature type="region of interest" description="Disordered" evidence="1">
    <location>
        <begin position="1"/>
        <end position="42"/>
    </location>
</feature>
<proteinExistence type="predicted"/>
<sequence>MAKKSKKSDTEEEKKEDPKKAPAEEGKKEGEETEEEIQKRLEEEEKAKIEAEKLELRKQKADQFETYLKESGISQAFQIVFAEIIAKGVPDDKVFTYAAARLRALKKELDNAE</sequence>
<organism evidence="2 3">
    <name type="scientific">Euplotes crassus</name>
    <dbReference type="NCBI Taxonomy" id="5936"/>
    <lineage>
        <taxon>Eukaryota</taxon>
        <taxon>Sar</taxon>
        <taxon>Alveolata</taxon>
        <taxon>Ciliophora</taxon>
        <taxon>Intramacronucleata</taxon>
        <taxon>Spirotrichea</taxon>
        <taxon>Hypotrichia</taxon>
        <taxon>Euplotida</taxon>
        <taxon>Euplotidae</taxon>
        <taxon>Moneuplotes</taxon>
    </lineage>
</organism>
<evidence type="ECO:0000313" key="2">
    <source>
        <dbReference type="EMBL" id="CAI2385159.1"/>
    </source>
</evidence>
<name>A0AAD2D8D6_EUPCR</name>
<evidence type="ECO:0000256" key="1">
    <source>
        <dbReference type="SAM" id="MobiDB-lite"/>
    </source>
</evidence>
<gene>
    <name evidence="2" type="ORF">ECRASSUSDP1_LOCUS26707</name>
</gene>
<comment type="caution">
    <text evidence="2">The sequence shown here is derived from an EMBL/GenBank/DDBJ whole genome shotgun (WGS) entry which is preliminary data.</text>
</comment>
<keyword evidence="3" id="KW-1185">Reference proteome</keyword>
<feature type="compositionally biased region" description="Basic and acidic residues" evidence="1">
    <location>
        <begin position="7"/>
        <end position="42"/>
    </location>
</feature>
<reference evidence="2" key="1">
    <citation type="submission" date="2023-07" db="EMBL/GenBank/DDBJ databases">
        <authorList>
            <consortium name="AG Swart"/>
            <person name="Singh M."/>
            <person name="Singh A."/>
            <person name="Seah K."/>
            <person name="Emmerich C."/>
        </authorList>
    </citation>
    <scope>NUCLEOTIDE SEQUENCE</scope>
    <source>
        <strain evidence="2">DP1</strain>
    </source>
</reference>
<evidence type="ECO:0000313" key="3">
    <source>
        <dbReference type="Proteomes" id="UP001295684"/>
    </source>
</evidence>